<organism evidence="2 3">
    <name type="scientific">Penicillium frequentans</name>
    <dbReference type="NCBI Taxonomy" id="3151616"/>
    <lineage>
        <taxon>Eukaryota</taxon>
        <taxon>Fungi</taxon>
        <taxon>Dikarya</taxon>
        <taxon>Ascomycota</taxon>
        <taxon>Pezizomycotina</taxon>
        <taxon>Eurotiomycetes</taxon>
        <taxon>Eurotiomycetidae</taxon>
        <taxon>Eurotiales</taxon>
        <taxon>Aspergillaceae</taxon>
        <taxon>Penicillium</taxon>
    </lineage>
</organism>
<dbReference type="PANTHER" id="PTHR31410">
    <property type="entry name" value="TRANSMEMBRANE PROTEIN 246"/>
    <property type="match status" value="1"/>
</dbReference>
<sequence>MRHCRPATTTYLPNKIIALLAFTITPLLIILSFAAGRITMLPMPAGVHEMLKFACCSRGLVFPQARSGDPESWYESKSIGYVDMLTEIYADENKEIRWALTPSVLQHVGSKSSKTNSLGKYKYQLTVPRTFWNFIFEENDVKQLRWEHQQQT</sequence>
<dbReference type="InterPro" id="IPR029675">
    <property type="entry name" value="PGAP4"/>
</dbReference>
<evidence type="ECO:0000313" key="3">
    <source>
        <dbReference type="Proteomes" id="UP001220324"/>
    </source>
</evidence>
<dbReference type="GO" id="GO:0006506">
    <property type="term" value="P:GPI anchor biosynthetic process"/>
    <property type="evidence" value="ECO:0007669"/>
    <property type="project" value="InterPro"/>
</dbReference>
<dbReference type="Proteomes" id="UP001220324">
    <property type="component" value="Unassembled WGS sequence"/>
</dbReference>
<dbReference type="GO" id="GO:0016757">
    <property type="term" value="F:glycosyltransferase activity"/>
    <property type="evidence" value="ECO:0007669"/>
    <property type="project" value="InterPro"/>
</dbReference>
<dbReference type="AlphaFoldDB" id="A0AAD6D656"/>
<keyword evidence="1" id="KW-0812">Transmembrane</keyword>
<comment type="caution">
    <text evidence="2">The sequence shown here is derived from an EMBL/GenBank/DDBJ whole genome shotgun (WGS) entry which is preliminary data.</text>
</comment>
<proteinExistence type="predicted"/>
<dbReference type="EMBL" id="JAQIZZ010000001">
    <property type="protein sequence ID" value="KAJ5556581.1"/>
    <property type="molecule type" value="Genomic_DNA"/>
</dbReference>
<keyword evidence="1" id="KW-1133">Transmembrane helix</keyword>
<name>A0AAD6D656_9EURO</name>
<keyword evidence="1" id="KW-0472">Membrane</keyword>
<protein>
    <submittedName>
        <fullName evidence="2">Uncharacterized protein</fullName>
    </submittedName>
</protein>
<dbReference type="PANTHER" id="PTHR31410:SF1">
    <property type="entry name" value="POST-GPI ATTACHMENT TO PROTEINS FACTOR 4"/>
    <property type="match status" value="1"/>
</dbReference>
<keyword evidence="3" id="KW-1185">Reference proteome</keyword>
<reference evidence="2 3" key="1">
    <citation type="journal article" date="2023" name="IMA Fungus">
        <title>Comparative genomic study of the Penicillium genus elucidates a diverse pangenome and 15 lateral gene transfer events.</title>
        <authorList>
            <person name="Petersen C."/>
            <person name="Sorensen T."/>
            <person name="Nielsen M.R."/>
            <person name="Sondergaard T.E."/>
            <person name="Sorensen J.L."/>
            <person name="Fitzpatrick D.A."/>
            <person name="Frisvad J.C."/>
            <person name="Nielsen K.L."/>
        </authorList>
    </citation>
    <scope>NUCLEOTIDE SEQUENCE [LARGE SCALE GENOMIC DNA]</scope>
    <source>
        <strain evidence="2 3">IBT 35679</strain>
    </source>
</reference>
<feature type="transmembrane region" description="Helical" evidence="1">
    <location>
        <begin position="16"/>
        <end position="35"/>
    </location>
</feature>
<gene>
    <name evidence="2" type="ORF">N7494_000496</name>
</gene>
<accession>A0AAD6D656</accession>
<dbReference type="GO" id="GO:0000139">
    <property type="term" value="C:Golgi membrane"/>
    <property type="evidence" value="ECO:0007669"/>
    <property type="project" value="InterPro"/>
</dbReference>
<evidence type="ECO:0000313" key="2">
    <source>
        <dbReference type="EMBL" id="KAJ5556581.1"/>
    </source>
</evidence>
<evidence type="ECO:0000256" key="1">
    <source>
        <dbReference type="SAM" id="Phobius"/>
    </source>
</evidence>